<evidence type="ECO:0000256" key="3">
    <source>
        <dbReference type="ARBA" id="ARBA00023242"/>
    </source>
</evidence>
<dbReference type="PANTHER" id="PTHR46159:SF6">
    <property type="entry name" value="OS12G0605300 PROTEIN"/>
    <property type="match status" value="1"/>
</dbReference>
<dbReference type="Proteomes" id="UP000595140">
    <property type="component" value="Unassembled WGS sequence"/>
</dbReference>
<feature type="compositionally biased region" description="Polar residues" evidence="4">
    <location>
        <begin position="801"/>
        <end position="814"/>
    </location>
</feature>
<dbReference type="GO" id="GO:0005634">
    <property type="term" value="C:nucleus"/>
    <property type="evidence" value="ECO:0007669"/>
    <property type="project" value="UniProtKB-SubCell"/>
</dbReference>
<gene>
    <name evidence="6" type="ORF">CCAM_LOCUS39416</name>
</gene>
<evidence type="ECO:0000256" key="4">
    <source>
        <dbReference type="SAM" id="MobiDB-lite"/>
    </source>
</evidence>
<feature type="region of interest" description="Disordered" evidence="4">
    <location>
        <begin position="790"/>
        <end position="880"/>
    </location>
</feature>
<comment type="subcellular location">
    <subcellularLocation>
        <location evidence="1">Nucleus</location>
    </subcellularLocation>
</comment>
<accession>A0A484N993</accession>
<reference evidence="6 7" key="1">
    <citation type="submission" date="2018-04" db="EMBL/GenBank/DDBJ databases">
        <authorList>
            <person name="Vogel A."/>
        </authorList>
    </citation>
    <scope>NUCLEOTIDE SEQUENCE [LARGE SCALE GENOMIC DNA]</scope>
</reference>
<dbReference type="PROSITE" id="PS51634">
    <property type="entry name" value="CRC"/>
    <property type="match status" value="1"/>
</dbReference>
<name>A0A484N993_9ASTE</name>
<feature type="compositionally biased region" description="Polar residues" evidence="4">
    <location>
        <begin position="453"/>
        <end position="467"/>
    </location>
</feature>
<keyword evidence="7" id="KW-1185">Reference proteome</keyword>
<evidence type="ECO:0000256" key="1">
    <source>
        <dbReference type="ARBA" id="ARBA00004123"/>
    </source>
</evidence>
<dbReference type="InterPro" id="IPR005172">
    <property type="entry name" value="CRC"/>
</dbReference>
<comment type="similarity">
    <text evidence="2">Belongs to the lin-54 family.</text>
</comment>
<evidence type="ECO:0000259" key="5">
    <source>
        <dbReference type="PROSITE" id="PS51634"/>
    </source>
</evidence>
<dbReference type="SMART" id="SM01114">
    <property type="entry name" value="CXC"/>
    <property type="match status" value="2"/>
</dbReference>
<evidence type="ECO:0000313" key="6">
    <source>
        <dbReference type="EMBL" id="VFQ97640.1"/>
    </source>
</evidence>
<organism evidence="6 7">
    <name type="scientific">Cuscuta campestris</name>
    <dbReference type="NCBI Taxonomy" id="132261"/>
    <lineage>
        <taxon>Eukaryota</taxon>
        <taxon>Viridiplantae</taxon>
        <taxon>Streptophyta</taxon>
        <taxon>Embryophyta</taxon>
        <taxon>Tracheophyta</taxon>
        <taxon>Spermatophyta</taxon>
        <taxon>Magnoliopsida</taxon>
        <taxon>eudicotyledons</taxon>
        <taxon>Gunneridae</taxon>
        <taxon>Pentapetalae</taxon>
        <taxon>asterids</taxon>
        <taxon>lamiids</taxon>
        <taxon>Solanales</taxon>
        <taxon>Convolvulaceae</taxon>
        <taxon>Cuscuteae</taxon>
        <taxon>Cuscuta</taxon>
        <taxon>Cuscuta subgen. Grammica</taxon>
        <taxon>Cuscuta sect. Cleistogrammica</taxon>
    </lineage>
</organism>
<evidence type="ECO:0000256" key="2">
    <source>
        <dbReference type="ARBA" id="ARBA00007267"/>
    </source>
</evidence>
<dbReference type="EMBL" id="OOIL02006555">
    <property type="protein sequence ID" value="VFQ97640.1"/>
    <property type="molecule type" value="Genomic_DNA"/>
</dbReference>
<feature type="region of interest" description="Disordered" evidence="4">
    <location>
        <begin position="316"/>
        <end position="341"/>
    </location>
</feature>
<keyword evidence="3" id="KW-0539">Nucleus</keyword>
<dbReference type="InterPro" id="IPR033467">
    <property type="entry name" value="Tesmin/TSO1-like_CXC"/>
</dbReference>
<dbReference type="AlphaFoldDB" id="A0A484N993"/>
<sequence length="880" mass="95674">MDSPEPSKAAAAAAATASSTAASFSLPESAAVQESPVFNYINNLSPIGPVKTSIAVQGFPGINSPPLVFTSPRINPRIRSSFLERTRFPQLSNEEFSLKDGNQNDISALTDEAGSSNSRLLSGSVPCTDKAFDINTYVQEQPESQPICVDDFLVDAAKMGSADSRNNSPPHADDYIGSHESVNRIDGESKIENGIAMGVEKVEEGHKGKTSIDINKTFETDVNTSDENVEYDQYLKVQPDSSAEIALDSQYAHRIMIEAGEHQRGIFRRCLQFDNLPQKTVKISDPCSLPESVDCLNSVASPIASEALEPISLNTQTQGCSQLHDSQNAENSTLKPPKPSGIGLHLNSIVNTVPGGCGARGSTISMKSAEMRNCSGEGSKTMGRIKYRVIDNFMEGSISSKVGEGILESIEESTLQEESSAHLALHNVKPMDNVVPLKLLECRSIPDHKRTSSSENVDGTSTSNQSTLKKKRKKTSDASDDDGCKRCNCKKSKCLKLYCDCFAAGIYCADLCACQGCFNKPEYEDTVMDTRQQIEAKNPLAFAPKVVQNTADSHSNVLQDNGVSVTPASARHKKGCNCKRSMCMKKYCDCYQANVGCSSACRCEGCMNTYGQKEDYDSFKGLVKTLVISGRVHGSSNEKLELVSCRGTHEHTELSHPHNMTPMTPSLQCSDHRNDESKSLFPSESPQSDHAMLSRVEISKRFITSSDKHELIHETTDILDLVSFDEEIENGNALVVDGSSQGDTVAAVIRAREHVYTGIRHLSSTGSFSWNSSPITPLINYRKKGLVDSVNSDDTPDILKDSSTPSNRVKVSSPNKKRVSPPHGNQKDSDCSSSARRLKAGRKYKLGSVPSFPPLTPCFNSKGSSFTQNPNDHQKLSNIK</sequence>
<feature type="region of interest" description="Disordered" evidence="4">
    <location>
        <begin position="651"/>
        <end position="690"/>
    </location>
</feature>
<protein>
    <recommendedName>
        <fullName evidence="5">CRC domain-containing protein</fullName>
    </recommendedName>
</protein>
<feature type="domain" description="CRC" evidence="5">
    <location>
        <begin position="483"/>
        <end position="611"/>
    </location>
</feature>
<evidence type="ECO:0000313" key="7">
    <source>
        <dbReference type="Proteomes" id="UP000595140"/>
    </source>
</evidence>
<dbReference type="Pfam" id="PF03638">
    <property type="entry name" value="TCR"/>
    <property type="match status" value="2"/>
</dbReference>
<proteinExistence type="inferred from homology"/>
<dbReference type="InterPro" id="IPR044522">
    <property type="entry name" value="TSO1-like"/>
</dbReference>
<dbReference type="PANTHER" id="PTHR46159">
    <property type="entry name" value="PROTEIN TESMIN/TSO1-LIKE CXC 2"/>
    <property type="match status" value="1"/>
</dbReference>
<feature type="compositionally biased region" description="Polar residues" evidence="4">
    <location>
        <begin position="316"/>
        <end position="334"/>
    </location>
</feature>
<feature type="compositionally biased region" description="Polar residues" evidence="4">
    <location>
        <begin position="858"/>
        <end position="880"/>
    </location>
</feature>
<dbReference type="GO" id="GO:0003700">
    <property type="term" value="F:DNA-binding transcription factor activity"/>
    <property type="evidence" value="ECO:0007669"/>
    <property type="project" value="InterPro"/>
</dbReference>
<feature type="region of interest" description="Disordered" evidence="4">
    <location>
        <begin position="448"/>
        <end position="483"/>
    </location>
</feature>
<feature type="compositionally biased region" description="Basic residues" evidence="4">
    <location>
        <begin position="836"/>
        <end position="845"/>
    </location>
</feature>
<dbReference type="OrthoDB" id="6283463at2759"/>